<keyword evidence="8" id="KW-1185">Reference proteome</keyword>
<dbReference type="EMBL" id="CAXAMM010014158">
    <property type="protein sequence ID" value="CAK9033066.1"/>
    <property type="molecule type" value="Genomic_DNA"/>
</dbReference>
<gene>
    <name evidence="7" type="ORF">SCF082_LOCUS20330</name>
</gene>
<feature type="compositionally biased region" description="Low complexity" evidence="5">
    <location>
        <begin position="510"/>
        <end position="531"/>
    </location>
</feature>
<name>A0ABP0L2N2_9DINO</name>
<keyword evidence="1" id="KW-0479">Metal-binding</keyword>
<dbReference type="Pfam" id="PF06839">
    <property type="entry name" value="Zn_ribbon_GRF"/>
    <property type="match status" value="1"/>
</dbReference>
<evidence type="ECO:0000256" key="3">
    <source>
        <dbReference type="ARBA" id="ARBA00022833"/>
    </source>
</evidence>
<feature type="domain" description="GRF-type" evidence="6">
    <location>
        <begin position="441"/>
        <end position="483"/>
    </location>
</feature>
<evidence type="ECO:0000256" key="2">
    <source>
        <dbReference type="ARBA" id="ARBA00022771"/>
    </source>
</evidence>
<keyword evidence="3" id="KW-0862">Zinc</keyword>
<evidence type="ECO:0000313" key="7">
    <source>
        <dbReference type="EMBL" id="CAK9033066.1"/>
    </source>
</evidence>
<feature type="region of interest" description="Disordered" evidence="5">
    <location>
        <begin position="221"/>
        <end position="243"/>
    </location>
</feature>
<evidence type="ECO:0000256" key="4">
    <source>
        <dbReference type="PROSITE-ProRule" id="PRU01343"/>
    </source>
</evidence>
<evidence type="ECO:0000256" key="1">
    <source>
        <dbReference type="ARBA" id="ARBA00022723"/>
    </source>
</evidence>
<evidence type="ECO:0000256" key="5">
    <source>
        <dbReference type="SAM" id="MobiDB-lite"/>
    </source>
</evidence>
<feature type="region of interest" description="Disordered" evidence="5">
    <location>
        <begin position="352"/>
        <end position="431"/>
    </location>
</feature>
<feature type="compositionally biased region" description="Basic and acidic residues" evidence="5">
    <location>
        <begin position="491"/>
        <end position="508"/>
    </location>
</feature>
<dbReference type="Proteomes" id="UP001642464">
    <property type="component" value="Unassembled WGS sequence"/>
</dbReference>
<feature type="compositionally biased region" description="Low complexity" evidence="5">
    <location>
        <begin position="375"/>
        <end position="387"/>
    </location>
</feature>
<organism evidence="7 8">
    <name type="scientific">Durusdinium trenchii</name>
    <dbReference type="NCBI Taxonomy" id="1381693"/>
    <lineage>
        <taxon>Eukaryota</taxon>
        <taxon>Sar</taxon>
        <taxon>Alveolata</taxon>
        <taxon>Dinophyceae</taxon>
        <taxon>Suessiales</taxon>
        <taxon>Symbiodiniaceae</taxon>
        <taxon>Durusdinium</taxon>
    </lineage>
</organism>
<feature type="region of interest" description="Disordered" evidence="5">
    <location>
        <begin position="485"/>
        <end position="563"/>
    </location>
</feature>
<comment type="caution">
    <text evidence="7">The sequence shown here is derived from an EMBL/GenBank/DDBJ whole genome shotgun (WGS) entry which is preliminary data.</text>
</comment>
<reference evidence="7 8" key="1">
    <citation type="submission" date="2024-02" db="EMBL/GenBank/DDBJ databases">
        <authorList>
            <person name="Chen Y."/>
            <person name="Shah S."/>
            <person name="Dougan E. K."/>
            <person name="Thang M."/>
            <person name="Chan C."/>
        </authorList>
    </citation>
    <scope>NUCLEOTIDE SEQUENCE [LARGE SCALE GENOMIC DNA]</scope>
</reference>
<sequence length="599" mass="68837">MLQALTGKAFEAAKHLIEDDNWCGSPDNGMELIRYLSRPECFGKEELESLWSAMTKLFYSALRRSDDDLAAFRTRFEEAVRKVQKHKVELPSEALGFLFLKQAKVDEETMERLVTLTGGSLKLEAVIDGMRKLKMRLLDPDDDKKRHVWLQDQEHTAAEHVQEADVDDEFHVIEDALQDLDSEDPTAVITEDEAKDVLMTLIRQKIARPAQYSYRQVQQTKQDLRNSRGFRSVNTGSEGRHQGSRTLQMIQEQLPQGMQMDESRKRSCPASAHPQEPKRVSDWSRMFSRLQIRTHCQAMCQVVMGLMMPLMSILIRSFMIETQDPEEEIQALEDTMAVIQTLVDEKKEIQKQEKLERRRRRQERREELQHALMKSEQMSRSSKSSHSFLLVEDTSPSMQFKDKSKKEKKNRSDKKEQMPSGVPLEDMNPEDEAQGLPLNHCFCGLPVTTYVSRTAGANFLRQFNRCPKQIGKQCQFFQWIEPPKSTQHQKLFREREMPTGPGRNEKTKSKASSSKQSRSISSSSSTSSSDSELMPESKAAAGYPSRRPPCQHDWSRKGTNGHQQMLTCKICGRREVTKYSTGKVTVTQVDDTPSPNRRK</sequence>
<protein>
    <submittedName>
        <fullName evidence="7">CCHC-type domain-containing protein</fullName>
    </submittedName>
</protein>
<evidence type="ECO:0000259" key="6">
    <source>
        <dbReference type="PROSITE" id="PS51999"/>
    </source>
</evidence>
<accession>A0ABP0L2N2</accession>
<evidence type="ECO:0000313" key="8">
    <source>
        <dbReference type="Proteomes" id="UP001642464"/>
    </source>
</evidence>
<dbReference type="PROSITE" id="PS51999">
    <property type="entry name" value="ZF_GRF"/>
    <property type="match status" value="1"/>
</dbReference>
<dbReference type="InterPro" id="IPR010666">
    <property type="entry name" value="Znf_GRF"/>
</dbReference>
<proteinExistence type="predicted"/>
<keyword evidence="2 4" id="KW-0863">Zinc-finger</keyword>